<gene>
    <name evidence="1" type="ORF">BDU57DRAFT_560331</name>
</gene>
<dbReference type="OrthoDB" id="3756789at2759"/>
<name>A0A6A5QBD1_AMPQU</name>
<dbReference type="Proteomes" id="UP000800096">
    <property type="component" value="Unassembled WGS sequence"/>
</dbReference>
<organism evidence="1 2">
    <name type="scientific">Ampelomyces quisqualis</name>
    <name type="common">Powdery mildew agent</name>
    <dbReference type="NCBI Taxonomy" id="50730"/>
    <lineage>
        <taxon>Eukaryota</taxon>
        <taxon>Fungi</taxon>
        <taxon>Dikarya</taxon>
        <taxon>Ascomycota</taxon>
        <taxon>Pezizomycotina</taxon>
        <taxon>Dothideomycetes</taxon>
        <taxon>Pleosporomycetidae</taxon>
        <taxon>Pleosporales</taxon>
        <taxon>Pleosporineae</taxon>
        <taxon>Phaeosphaeriaceae</taxon>
        <taxon>Ampelomyces</taxon>
    </lineage>
</organism>
<keyword evidence="2" id="KW-1185">Reference proteome</keyword>
<proteinExistence type="predicted"/>
<evidence type="ECO:0000313" key="1">
    <source>
        <dbReference type="EMBL" id="KAF1911597.1"/>
    </source>
</evidence>
<dbReference type="EMBL" id="ML979143">
    <property type="protein sequence ID" value="KAF1911597.1"/>
    <property type="molecule type" value="Genomic_DNA"/>
</dbReference>
<protein>
    <submittedName>
        <fullName evidence="1">Uncharacterized protein</fullName>
    </submittedName>
</protein>
<evidence type="ECO:0000313" key="2">
    <source>
        <dbReference type="Proteomes" id="UP000800096"/>
    </source>
</evidence>
<accession>A0A6A5QBD1</accession>
<sequence>MSDAAFFAMPPIQHLIEESSLTSAPGLADMIRSPGAPSAQQLRAYSVPLSRDDLTLKWIVYLQYYRKGPLWAIYCGKTTNARCSQERLMDYEYERSNIPDSIKDLLERALEATFATGFWANSEPTLGSVTPLRFWEEVPWLGLCSDSSLMETTFAGLEDGLPNLDKLHLAWKERAELATKKYRISEKGQASLDKRKDELKEAYRTDEEFREI</sequence>
<dbReference type="AlphaFoldDB" id="A0A6A5QBD1"/>
<reference evidence="1" key="1">
    <citation type="journal article" date="2020" name="Stud. Mycol.">
        <title>101 Dothideomycetes genomes: a test case for predicting lifestyles and emergence of pathogens.</title>
        <authorList>
            <person name="Haridas S."/>
            <person name="Albert R."/>
            <person name="Binder M."/>
            <person name="Bloem J."/>
            <person name="Labutti K."/>
            <person name="Salamov A."/>
            <person name="Andreopoulos B."/>
            <person name="Baker S."/>
            <person name="Barry K."/>
            <person name="Bills G."/>
            <person name="Bluhm B."/>
            <person name="Cannon C."/>
            <person name="Castanera R."/>
            <person name="Culley D."/>
            <person name="Daum C."/>
            <person name="Ezra D."/>
            <person name="Gonzalez J."/>
            <person name="Henrissat B."/>
            <person name="Kuo A."/>
            <person name="Liang C."/>
            <person name="Lipzen A."/>
            <person name="Lutzoni F."/>
            <person name="Magnuson J."/>
            <person name="Mondo S."/>
            <person name="Nolan M."/>
            <person name="Ohm R."/>
            <person name="Pangilinan J."/>
            <person name="Park H.-J."/>
            <person name="Ramirez L."/>
            <person name="Alfaro M."/>
            <person name="Sun H."/>
            <person name="Tritt A."/>
            <person name="Yoshinaga Y."/>
            <person name="Zwiers L.-H."/>
            <person name="Turgeon B."/>
            <person name="Goodwin S."/>
            <person name="Spatafora J."/>
            <person name="Crous P."/>
            <person name="Grigoriev I."/>
        </authorList>
    </citation>
    <scope>NUCLEOTIDE SEQUENCE</scope>
    <source>
        <strain evidence="1">HMLAC05119</strain>
    </source>
</reference>